<feature type="domain" description="Cas12f1-like TNB" evidence="2">
    <location>
        <begin position="294"/>
        <end position="360"/>
    </location>
</feature>
<keyword evidence="4" id="KW-1185">Reference proteome</keyword>
<dbReference type="NCBIfam" id="TIGR01766">
    <property type="entry name" value="IS200/IS605 family accessory protein TnpB-like domain"/>
    <property type="match status" value="1"/>
</dbReference>
<evidence type="ECO:0000313" key="3">
    <source>
        <dbReference type="EMBL" id="GAA5534206.1"/>
    </source>
</evidence>
<dbReference type="InterPro" id="IPR010095">
    <property type="entry name" value="Cas12f1-like_TNB"/>
</dbReference>
<gene>
    <name evidence="3" type="ORF">Dalu01_02614</name>
</gene>
<name>A0ABP9XI38_9DEIO</name>
<evidence type="ECO:0000259" key="2">
    <source>
        <dbReference type="Pfam" id="PF07282"/>
    </source>
</evidence>
<dbReference type="NCBIfam" id="NF040570">
    <property type="entry name" value="guided_TnpB"/>
    <property type="match status" value="1"/>
</dbReference>
<dbReference type="Pfam" id="PF07282">
    <property type="entry name" value="Cas12f1-like_TNB"/>
    <property type="match status" value="1"/>
</dbReference>
<dbReference type="RefSeq" id="WP_345455344.1">
    <property type="nucleotide sequence ID" value="NZ_BAABRV010000006.1"/>
</dbReference>
<dbReference type="PANTHER" id="PTHR30405:SF11">
    <property type="entry name" value="RNA-GUIDED DNA ENDONUCLEASE RV2885C-RELATED"/>
    <property type="match status" value="1"/>
</dbReference>
<protein>
    <recommendedName>
        <fullName evidence="2">Cas12f1-like TNB domain-containing protein</fullName>
    </recommendedName>
</protein>
<dbReference type="PANTHER" id="PTHR30405">
    <property type="entry name" value="TRANSPOSASE"/>
    <property type="match status" value="1"/>
</dbReference>
<evidence type="ECO:0000256" key="1">
    <source>
        <dbReference type="ARBA" id="ARBA00023125"/>
    </source>
</evidence>
<proteinExistence type="predicted"/>
<comment type="caution">
    <text evidence="3">The sequence shown here is derived from an EMBL/GenBank/DDBJ whole genome shotgun (WGS) entry which is preliminary data.</text>
</comment>
<dbReference type="EMBL" id="BAABRV010000006">
    <property type="protein sequence ID" value="GAA5534206.1"/>
    <property type="molecule type" value="Genomic_DNA"/>
</dbReference>
<accession>A0ABP9XI38</accession>
<dbReference type="InterPro" id="IPR051399">
    <property type="entry name" value="RNA-guided_DNA_endo/Transpos"/>
</dbReference>
<keyword evidence="1" id="KW-0238">DNA-binding</keyword>
<sequence>MSARVLKLKLRMVNRGKASRLLAMQREYAACAQFHLEGIQRLQTTNATALHRELYLPAKERFALPVVNLQRARDKAIETFRSYLARKAKGKRASVPQFGPGLPMGVGQRALAIVGRTLRLSTEKTREYLWLPLDVDERHAPFVDAVAAGIMKYGASELHRRGKDWYLHLTVYEDVPNTVENGVVFGLDLGVANTAVMSGPGLVKFWSGQAVRHTRNRYSARRTSLQKAKLMGEVKRSKGKESRWMRNLNHQLSCQILKEVAQHGGTLAIEKLLGIRDRVKLTRKVNGMVHNWAFGELIALLHQKAPRYGVRIVEVDPRHTSQGCSKCGHTAKGNRLRQDRFKCRACGYEVHADLNAARNIANRGALMLGYMSGITGGLTLPEGGNTLPVNRGFGDGQALDIEAEALSGDRQSHGATSLSS</sequence>
<organism evidence="3 4">
    <name type="scientific">Deinococcus aluminii</name>
    <dbReference type="NCBI Taxonomy" id="1656885"/>
    <lineage>
        <taxon>Bacteria</taxon>
        <taxon>Thermotogati</taxon>
        <taxon>Deinococcota</taxon>
        <taxon>Deinococci</taxon>
        <taxon>Deinococcales</taxon>
        <taxon>Deinococcaceae</taxon>
        <taxon>Deinococcus</taxon>
    </lineage>
</organism>
<evidence type="ECO:0000313" key="4">
    <source>
        <dbReference type="Proteomes" id="UP001404956"/>
    </source>
</evidence>
<reference evidence="3 4" key="1">
    <citation type="submission" date="2024-02" db="EMBL/GenBank/DDBJ databases">
        <title>Deinococcus aluminii NBRC 112889.</title>
        <authorList>
            <person name="Ichikawa N."/>
            <person name="Katano-Makiyama Y."/>
            <person name="Hidaka K."/>
        </authorList>
    </citation>
    <scope>NUCLEOTIDE SEQUENCE [LARGE SCALE GENOMIC DNA]</scope>
    <source>
        <strain evidence="3 4">NBRC 112889</strain>
    </source>
</reference>
<dbReference type="Proteomes" id="UP001404956">
    <property type="component" value="Unassembled WGS sequence"/>
</dbReference>